<name>A0AAP0SHK3_9PSED</name>
<dbReference type="EMBL" id="CP071706">
    <property type="protein sequence ID" value="KDN98609.1"/>
    <property type="molecule type" value="Genomic_DNA"/>
</dbReference>
<organism evidence="1 2">
    <name type="scientific">Pseudomonas donghuensis</name>
    <dbReference type="NCBI Taxonomy" id="1163398"/>
    <lineage>
        <taxon>Bacteria</taxon>
        <taxon>Pseudomonadati</taxon>
        <taxon>Pseudomonadota</taxon>
        <taxon>Gammaproteobacteria</taxon>
        <taxon>Pseudomonadales</taxon>
        <taxon>Pseudomonadaceae</taxon>
        <taxon>Pseudomonas</taxon>
    </lineage>
</organism>
<dbReference type="Proteomes" id="UP000027121">
    <property type="component" value="Chromosome"/>
</dbReference>
<reference evidence="1 2" key="2">
    <citation type="journal article" date="2016" name="Front. Microbiol.">
        <title>When Genome-Based Approach Meets the 'Old but Good': Revealing Genes Involved in the Antibacterial Activity of Pseudomonas sp. P482 against Soft Rot Pathogens.</title>
        <authorList>
            <person name="Krzyzanowska D.M."/>
            <person name="Ossowicki A."/>
            <person name="Rajewska M."/>
            <person name="Maciag T."/>
            <person name="Jablonska M."/>
            <person name="Obuchowski M."/>
            <person name="Heeb S."/>
            <person name="Jafra S."/>
        </authorList>
    </citation>
    <scope>NUCLEOTIDE SEQUENCE [LARGE SCALE GENOMIC DNA]</scope>
    <source>
        <strain evidence="1 2">P482</strain>
    </source>
</reference>
<dbReference type="KEGG" id="pdw:BV82_3337"/>
<evidence type="ECO:0008006" key="3">
    <source>
        <dbReference type="Google" id="ProtNLM"/>
    </source>
</evidence>
<evidence type="ECO:0000313" key="1">
    <source>
        <dbReference type="EMBL" id="KDN98609.1"/>
    </source>
</evidence>
<dbReference type="GeneID" id="98283013"/>
<accession>A0AAP0SHK3</accession>
<protein>
    <recommendedName>
        <fullName evidence="3">Gingipain domain-containing protein</fullName>
    </recommendedName>
</protein>
<evidence type="ECO:0000313" key="2">
    <source>
        <dbReference type="Proteomes" id="UP000027121"/>
    </source>
</evidence>
<gene>
    <name evidence="1" type="ORF">BV82_3337</name>
</gene>
<dbReference type="AlphaFoldDB" id="A0AAP0SHK3"/>
<dbReference type="RefSeq" id="WP_036995979.1">
    <property type="nucleotide sequence ID" value="NZ_CP071706.1"/>
</dbReference>
<keyword evidence="2" id="KW-1185">Reference proteome</keyword>
<sequence length="472" mass="51398">MNNEAFVFNGINGADGSYLTAPLTPERLGQRLMQLNDPASDLDTLKARDLKRQACFGLPLDMDGQALAQTGWAVIFARSATAGIRQALAPLLALRAMEAGALYREFSGEEGYWPGDTARVWLARQPRGKSPGVVAPCQVPYYLLIVADPQDIPFRFQYELAVSYAVGRIHFDHLQGYHDYARSVVAAQAAEVASRHQALFFGPCNEADAATRLSCGLLVEPLAQQLAQLGLEHWQVEQCVGDQATKARLLGHLSDQPPSLLFTASHGMGFPCGDPRQLRHQGALLCQDWPGPQQHRGAIPADYYLSADDLGDHLCLTGRVMMHFCCYGAGTPLQDNFKRSNEALRQLASRPFLAALPMRALSLPAGGALAVIGHVERAWSYSFDWPGCGDDLATFKGTVQALMKGKRVGLAMDHFAMRHAEVAVALNGELDVLKDPIAKRDDLALGALWIASNDARNYVILGDPAVRLQVEV</sequence>
<proteinExistence type="predicted"/>
<reference evidence="1 2" key="1">
    <citation type="journal article" date="2014" name="Genome Announc.">
        <title>Genome Sequence of Pseudomonas sp. Strain P482, a Tomato Rhizosphere Isolate with Broad-Spectrum Antimicrobial Activity.</title>
        <authorList>
            <person name="Krzyzanowska D.M."/>
            <person name="Ossowicki A."/>
            <person name="Jafra S."/>
        </authorList>
    </citation>
    <scope>NUCLEOTIDE SEQUENCE [LARGE SCALE GENOMIC DNA]</scope>
    <source>
        <strain evidence="1 2">P482</strain>
    </source>
</reference>